<dbReference type="Gene3D" id="2.170.150.20">
    <property type="entry name" value="Peptide methionine sulfoxide reductase"/>
    <property type="match status" value="1"/>
</dbReference>
<dbReference type="InterPro" id="IPR002579">
    <property type="entry name" value="Met_Sox_Rdtase_MsrB_dom"/>
</dbReference>
<dbReference type="GO" id="GO:0030091">
    <property type="term" value="P:protein repair"/>
    <property type="evidence" value="ECO:0007669"/>
    <property type="project" value="InterPro"/>
</dbReference>
<keyword evidence="4 6" id="KW-0560">Oxidoreductase</keyword>
<proteinExistence type="inferred from homology"/>
<dbReference type="NCBIfam" id="TIGR00357">
    <property type="entry name" value="peptide-methionine (R)-S-oxide reductase MsrB"/>
    <property type="match status" value="1"/>
</dbReference>
<dbReference type="Proteomes" id="UP000249299">
    <property type="component" value="Unassembled WGS sequence"/>
</dbReference>
<dbReference type="EC" id="1.8.4.12" evidence="6"/>
<dbReference type="InterPro" id="IPR028427">
    <property type="entry name" value="Met_Sox_Rdtase_MsrB"/>
</dbReference>
<evidence type="ECO:0000256" key="1">
    <source>
        <dbReference type="ARBA" id="ARBA00007174"/>
    </source>
</evidence>
<dbReference type="EMBL" id="NPEV01000036">
    <property type="protein sequence ID" value="RAI26083.1"/>
    <property type="molecule type" value="Genomic_DNA"/>
</dbReference>
<organism evidence="8 9">
    <name type="scientific">Rhodobium orientis</name>
    <dbReference type="NCBI Taxonomy" id="34017"/>
    <lineage>
        <taxon>Bacteria</taxon>
        <taxon>Pseudomonadati</taxon>
        <taxon>Pseudomonadota</taxon>
        <taxon>Alphaproteobacteria</taxon>
        <taxon>Hyphomicrobiales</taxon>
        <taxon>Rhodobiaceae</taxon>
        <taxon>Rhodobium</taxon>
    </lineage>
</organism>
<comment type="cofactor">
    <cofactor evidence="6">
        <name>Zn(2+)</name>
        <dbReference type="ChEBI" id="CHEBI:29105"/>
    </cofactor>
    <text evidence="6">Binds 1 zinc ion per subunit. The zinc ion is important for the structural integrity of the protein.</text>
</comment>
<feature type="domain" description="MsrB" evidence="7">
    <location>
        <begin position="14"/>
        <end position="136"/>
    </location>
</feature>
<dbReference type="PANTHER" id="PTHR10173">
    <property type="entry name" value="METHIONINE SULFOXIDE REDUCTASE"/>
    <property type="match status" value="1"/>
</dbReference>
<keyword evidence="9" id="KW-1185">Reference proteome</keyword>
<feature type="binding site" evidence="6">
    <location>
        <position position="53"/>
    </location>
    <ligand>
        <name>Zn(2+)</name>
        <dbReference type="ChEBI" id="CHEBI:29105"/>
    </ligand>
</feature>
<dbReference type="OrthoDB" id="9785497at2"/>
<accession>A0A327JL91</accession>
<evidence type="ECO:0000313" key="9">
    <source>
        <dbReference type="Proteomes" id="UP000249299"/>
    </source>
</evidence>
<evidence type="ECO:0000259" key="7">
    <source>
        <dbReference type="PROSITE" id="PS51790"/>
    </source>
</evidence>
<evidence type="ECO:0000256" key="3">
    <source>
        <dbReference type="ARBA" id="ARBA00022833"/>
    </source>
</evidence>
<reference evidence="8 9" key="1">
    <citation type="submission" date="2017-07" db="EMBL/GenBank/DDBJ databases">
        <title>Draft Genome Sequences of Select Purple Nonsulfur Bacteria.</title>
        <authorList>
            <person name="Lasarre B."/>
            <person name="Mckinlay J.B."/>
        </authorList>
    </citation>
    <scope>NUCLEOTIDE SEQUENCE [LARGE SCALE GENOMIC DNA]</scope>
    <source>
        <strain evidence="8 9">DSM 11290</strain>
    </source>
</reference>
<dbReference type="GO" id="GO:0006979">
    <property type="term" value="P:response to oxidative stress"/>
    <property type="evidence" value="ECO:0007669"/>
    <property type="project" value="InterPro"/>
</dbReference>
<comment type="similarity">
    <text evidence="1 6">Belongs to the MsrB Met sulfoxide reductase family.</text>
</comment>
<dbReference type="Pfam" id="PF01641">
    <property type="entry name" value="SelR"/>
    <property type="match status" value="1"/>
</dbReference>
<keyword evidence="3 6" id="KW-0862">Zinc</keyword>
<dbReference type="RefSeq" id="WP_111435306.1">
    <property type="nucleotide sequence ID" value="NZ_JACIGG010000011.1"/>
</dbReference>
<evidence type="ECO:0000256" key="4">
    <source>
        <dbReference type="ARBA" id="ARBA00023002"/>
    </source>
</evidence>
<feature type="binding site" evidence="6">
    <location>
        <position position="102"/>
    </location>
    <ligand>
        <name>Zn(2+)</name>
        <dbReference type="ChEBI" id="CHEBI:29105"/>
    </ligand>
</feature>
<comment type="caution">
    <text evidence="8">The sequence shown here is derived from an EMBL/GenBank/DDBJ whole genome shotgun (WGS) entry which is preliminary data.</text>
</comment>
<dbReference type="PROSITE" id="PS51790">
    <property type="entry name" value="MSRB"/>
    <property type="match status" value="1"/>
</dbReference>
<evidence type="ECO:0000313" key="8">
    <source>
        <dbReference type="EMBL" id="RAI26083.1"/>
    </source>
</evidence>
<dbReference type="GO" id="GO:0005737">
    <property type="term" value="C:cytoplasm"/>
    <property type="evidence" value="ECO:0007669"/>
    <property type="project" value="TreeGrafter"/>
</dbReference>
<comment type="catalytic activity">
    <reaction evidence="5 6">
        <text>L-methionyl-[protein] + [thioredoxin]-disulfide + H2O = L-methionyl-(R)-S-oxide-[protein] + [thioredoxin]-dithiol</text>
        <dbReference type="Rhea" id="RHEA:24164"/>
        <dbReference type="Rhea" id="RHEA-COMP:10698"/>
        <dbReference type="Rhea" id="RHEA-COMP:10700"/>
        <dbReference type="Rhea" id="RHEA-COMP:12313"/>
        <dbReference type="Rhea" id="RHEA-COMP:12314"/>
        <dbReference type="ChEBI" id="CHEBI:15377"/>
        <dbReference type="ChEBI" id="CHEBI:16044"/>
        <dbReference type="ChEBI" id="CHEBI:29950"/>
        <dbReference type="ChEBI" id="CHEBI:45764"/>
        <dbReference type="ChEBI" id="CHEBI:50058"/>
        <dbReference type="EC" id="1.8.4.12"/>
    </reaction>
</comment>
<evidence type="ECO:0000256" key="5">
    <source>
        <dbReference type="ARBA" id="ARBA00048488"/>
    </source>
</evidence>
<evidence type="ECO:0000256" key="2">
    <source>
        <dbReference type="ARBA" id="ARBA00022723"/>
    </source>
</evidence>
<dbReference type="InterPro" id="IPR011057">
    <property type="entry name" value="Mss4-like_sf"/>
</dbReference>
<dbReference type="GO" id="GO:0008270">
    <property type="term" value="F:zinc ion binding"/>
    <property type="evidence" value="ECO:0007669"/>
    <property type="project" value="UniProtKB-UniRule"/>
</dbReference>
<dbReference type="AlphaFoldDB" id="A0A327JL91"/>
<dbReference type="SUPFAM" id="SSF51316">
    <property type="entry name" value="Mss4-like"/>
    <property type="match status" value="1"/>
</dbReference>
<feature type="active site" description="Nucleophile" evidence="6">
    <location>
        <position position="125"/>
    </location>
</feature>
<protein>
    <recommendedName>
        <fullName evidence="6">Peptide methionine sulfoxide reductase MsrB</fullName>
        <ecNumber evidence="6">1.8.4.12</ecNumber>
    </recommendedName>
    <alternativeName>
        <fullName evidence="6">Peptide-methionine (R)-S-oxide reductase</fullName>
    </alternativeName>
</protein>
<feature type="binding site" evidence="6">
    <location>
        <position position="56"/>
    </location>
    <ligand>
        <name>Zn(2+)</name>
        <dbReference type="ChEBI" id="CHEBI:29105"/>
    </ligand>
</feature>
<gene>
    <name evidence="6 8" type="primary">msrB</name>
    <name evidence="8" type="ORF">CH339_15590</name>
</gene>
<keyword evidence="2 6" id="KW-0479">Metal-binding</keyword>
<dbReference type="FunFam" id="2.170.150.20:FF:000001">
    <property type="entry name" value="Peptide methionine sulfoxide reductase MsrB"/>
    <property type="match status" value="1"/>
</dbReference>
<dbReference type="PANTHER" id="PTHR10173:SF57">
    <property type="entry name" value="PEPTIDE-METHIONINE (R)-S-OXIDE REDUCTASE"/>
    <property type="match status" value="1"/>
</dbReference>
<name>A0A327JL91_9HYPH</name>
<sequence>MSTASAPPKVTKSDADWKAELSPEEYRVTRKHGTERAFSHPYHDEKRDGVYACVCCGAPLFSSETKYDSGTGWPSFFAPVADGAVSEHEDRALFMRRTEVRCASCDAHLGHVFPDGPEPTGQRYCMNGTALKLDTGDAEE</sequence>
<feature type="binding site" evidence="6">
    <location>
        <position position="105"/>
    </location>
    <ligand>
        <name>Zn(2+)</name>
        <dbReference type="ChEBI" id="CHEBI:29105"/>
    </ligand>
</feature>
<dbReference type="GO" id="GO:0033743">
    <property type="term" value="F:peptide-methionine (R)-S-oxide reductase activity"/>
    <property type="evidence" value="ECO:0007669"/>
    <property type="project" value="UniProtKB-UniRule"/>
</dbReference>
<evidence type="ECO:0000256" key="6">
    <source>
        <dbReference type="HAMAP-Rule" id="MF_01400"/>
    </source>
</evidence>
<dbReference type="HAMAP" id="MF_01400">
    <property type="entry name" value="MsrB"/>
    <property type="match status" value="1"/>
</dbReference>